<dbReference type="SUPFAM" id="SSF50249">
    <property type="entry name" value="Nucleic acid-binding proteins"/>
    <property type="match status" value="1"/>
</dbReference>
<dbReference type="EMBL" id="BHYM01000038">
    <property type="protein sequence ID" value="GCE40933.1"/>
    <property type="molecule type" value="Genomic_DNA"/>
</dbReference>
<dbReference type="InterPro" id="IPR012340">
    <property type="entry name" value="NA-bd_OB-fold"/>
</dbReference>
<dbReference type="InterPro" id="IPR050180">
    <property type="entry name" value="RNR_Ribonuclease"/>
</dbReference>
<protein>
    <submittedName>
        <fullName evidence="4">3'-to-5' exoribonuclease RNase R</fullName>
    </submittedName>
</protein>
<organism evidence="4 5">
    <name type="scientific">Rhodococcus wratislaviensis</name>
    <name type="common">Tsukamurella wratislaviensis</name>
    <dbReference type="NCBI Taxonomy" id="44752"/>
    <lineage>
        <taxon>Bacteria</taxon>
        <taxon>Bacillati</taxon>
        <taxon>Actinomycetota</taxon>
        <taxon>Actinomycetes</taxon>
        <taxon>Mycobacteriales</taxon>
        <taxon>Nocardiaceae</taxon>
        <taxon>Rhodococcus</taxon>
    </lineage>
</organism>
<dbReference type="GO" id="GO:0006402">
    <property type="term" value="P:mRNA catabolic process"/>
    <property type="evidence" value="ECO:0007669"/>
    <property type="project" value="TreeGrafter"/>
</dbReference>
<feature type="region of interest" description="Disordered" evidence="2">
    <location>
        <begin position="497"/>
        <end position="540"/>
    </location>
</feature>
<evidence type="ECO:0000256" key="2">
    <source>
        <dbReference type="SAM" id="MobiDB-lite"/>
    </source>
</evidence>
<gene>
    <name evidence="4" type="ORF">Rhow_004576</name>
</gene>
<dbReference type="GO" id="GO:0000175">
    <property type="term" value="F:3'-5'-RNA exonuclease activity"/>
    <property type="evidence" value="ECO:0007669"/>
    <property type="project" value="TreeGrafter"/>
</dbReference>
<dbReference type="OrthoDB" id="5800376at2"/>
<keyword evidence="5" id="KW-1185">Reference proteome</keyword>
<comment type="caution">
    <text evidence="4">The sequence shown here is derived from an EMBL/GenBank/DDBJ whole genome shotgun (WGS) entry which is preliminary data.</text>
</comment>
<dbReference type="SUPFAM" id="SSF54768">
    <property type="entry name" value="dsRNA-binding domain-like"/>
    <property type="match status" value="1"/>
</dbReference>
<dbReference type="SMART" id="SM00955">
    <property type="entry name" value="RNB"/>
    <property type="match status" value="1"/>
</dbReference>
<feature type="domain" description="DRBM" evidence="3">
    <location>
        <begin position="559"/>
        <end position="626"/>
    </location>
</feature>
<dbReference type="PANTHER" id="PTHR23355">
    <property type="entry name" value="RIBONUCLEASE"/>
    <property type="match status" value="1"/>
</dbReference>
<evidence type="ECO:0000313" key="5">
    <source>
        <dbReference type="Proteomes" id="UP000287519"/>
    </source>
</evidence>
<dbReference type="InterPro" id="IPR001900">
    <property type="entry name" value="RNase_II/R"/>
</dbReference>
<evidence type="ECO:0000259" key="3">
    <source>
        <dbReference type="PROSITE" id="PS50137"/>
    </source>
</evidence>
<dbReference type="RefSeq" id="WP_124393099.1">
    <property type="nucleotide sequence ID" value="NZ_BHYM01000038.1"/>
</dbReference>
<dbReference type="Gene3D" id="3.30.160.20">
    <property type="match status" value="1"/>
</dbReference>
<accession>A0A402CBJ4</accession>
<dbReference type="Pfam" id="PF00773">
    <property type="entry name" value="RNB"/>
    <property type="match status" value="1"/>
</dbReference>
<dbReference type="AlphaFoldDB" id="A0A402CBJ4"/>
<keyword evidence="1" id="KW-0694">RNA-binding</keyword>
<dbReference type="Proteomes" id="UP000287519">
    <property type="component" value="Unassembled WGS sequence"/>
</dbReference>
<proteinExistence type="predicted"/>
<evidence type="ECO:0000256" key="1">
    <source>
        <dbReference type="PROSITE-ProRule" id="PRU00266"/>
    </source>
</evidence>
<evidence type="ECO:0000313" key="4">
    <source>
        <dbReference type="EMBL" id="GCE40933.1"/>
    </source>
</evidence>
<dbReference type="PROSITE" id="PS50137">
    <property type="entry name" value="DS_RBD"/>
    <property type="match status" value="1"/>
</dbReference>
<reference evidence="4 5" key="1">
    <citation type="submission" date="2018-11" db="EMBL/GenBank/DDBJ databases">
        <title>Microbial catabolism of amino acid.</title>
        <authorList>
            <person name="Hibi M."/>
            <person name="Ogawa J."/>
        </authorList>
    </citation>
    <scope>NUCLEOTIDE SEQUENCE [LARGE SCALE GENOMIC DNA]</scope>
    <source>
        <strain evidence="4 5">C31-06</strain>
    </source>
</reference>
<sequence>MTSSTATFVSPLLMIDSASARDRDDAFSVTPLPGGHGWAVEVHIAGVADIVGAGSVADEQAFLRAETRYLRSHTIPMLGASAEQAATLTTDAKRTSLRVTGTITTGGQLVDVSISRGQVPAGRCAAIDHADVPGILSDPAHPLCAPLTAAHAASHALLTARREGGALAFYDLTRGWASSEDGAIVAIPDSLRTVAYVIVQELMIATNEAVALWCVDQGLPILFRNHRPNPVAGSTDELMHEIAAAAGDPDLFAKLRGRLLSTLRAATYNPTVHGHYGLRLSAYAHITSPLRRVADLINQRIVFAYLDHCPAPYTRDQLTALGDDLNRRSHQAREAKKNRFKHADQRHVARQAARDLTALDARTFHKVLKAAAGHPLSEEVAAELARRATADNLTVADVAVLVDIDDSSWRPSQLQVVDALSVAHPEMGPSVVSIWRQAHPADAESTVETRAHGADHDRRFAARGTHRGMRGPWMHAPTKKQAEQAALWAALRAQLTGTDHDQPEPDWPLEPDTAPTEQHPHPATTAPAPAPAPAPGTHRVPLGTLAGLSETKKRKALSNPVAWLMSLAQNEQLPKPEWHFHTDGPSHAPRFTATVHFVGCTGTADAGSKSAAKIASTTTLVEAILTQI</sequence>
<dbReference type="InterPro" id="IPR014720">
    <property type="entry name" value="dsRBD_dom"/>
</dbReference>
<name>A0A402CBJ4_RHOWR</name>
<dbReference type="GO" id="GO:0000932">
    <property type="term" value="C:P-body"/>
    <property type="evidence" value="ECO:0007669"/>
    <property type="project" value="TreeGrafter"/>
</dbReference>
<dbReference type="GO" id="GO:0003723">
    <property type="term" value="F:RNA binding"/>
    <property type="evidence" value="ECO:0007669"/>
    <property type="project" value="UniProtKB-UniRule"/>
</dbReference>
<feature type="compositionally biased region" description="Low complexity" evidence="2">
    <location>
        <begin position="513"/>
        <end position="527"/>
    </location>
</feature>
<dbReference type="PANTHER" id="PTHR23355:SF65">
    <property type="entry name" value="EXORIBONUCLEASE CYT-4, PUTATIVE (AFU_ORTHOLOGUE AFUA_7G01550)-RELATED"/>
    <property type="match status" value="1"/>
</dbReference>